<proteinExistence type="predicted"/>
<name>L9KXR6_TUPCH</name>
<gene>
    <name evidence="1" type="ORF">TREES_T100011914</name>
</gene>
<dbReference type="EMBL" id="KB320665">
    <property type="protein sequence ID" value="ELW65947.1"/>
    <property type="molecule type" value="Genomic_DNA"/>
</dbReference>
<reference evidence="2" key="1">
    <citation type="submission" date="2012-07" db="EMBL/GenBank/DDBJ databases">
        <title>Genome of the Chinese tree shrew, a rising model animal genetically related to primates.</title>
        <authorList>
            <person name="Zhang G."/>
            <person name="Fan Y."/>
            <person name="Yao Y."/>
            <person name="Huang Z."/>
        </authorList>
    </citation>
    <scope>NUCLEOTIDE SEQUENCE [LARGE SCALE GENOMIC DNA]</scope>
</reference>
<keyword evidence="2" id="KW-1185">Reference proteome</keyword>
<dbReference type="InParanoid" id="L9KXR6"/>
<dbReference type="Proteomes" id="UP000011518">
    <property type="component" value="Unassembled WGS sequence"/>
</dbReference>
<organism evidence="1 2">
    <name type="scientific">Tupaia chinensis</name>
    <name type="common">Chinese tree shrew</name>
    <name type="synonym">Tupaia belangeri chinensis</name>
    <dbReference type="NCBI Taxonomy" id="246437"/>
    <lineage>
        <taxon>Eukaryota</taxon>
        <taxon>Metazoa</taxon>
        <taxon>Chordata</taxon>
        <taxon>Craniata</taxon>
        <taxon>Vertebrata</taxon>
        <taxon>Euteleostomi</taxon>
        <taxon>Mammalia</taxon>
        <taxon>Eutheria</taxon>
        <taxon>Euarchontoglires</taxon>
        <taxon>Scandentia</taxon>
        <taxon>Tupaiidae</taxon>
        <taxon>Tupaia</taxon>
    </lineage>
</organism>
<evidence type="ECO:0000313" key="2">
    <source>
        <dbReference type="Proteomes" id="UP000011518"/>
    </source>
</evidence>
<protein>
    <submittedName>
        <fullName evidence="1">Uncharacterized protein</fullName>
    </submittedName>
</protein>
<sequence>MQSNLATSKGGTLGDRQRVVPAAWRLRHSLVAELPQSCTEEGSEARVVISCHPQGAFTGGFRQLLSCDILSATVQHILEDNAAFGFLIKFGQFEESVFAETVRASLCLRSLPVNADDFMGFEQGRLSLKSGLAA</sequence>
<reference evidence="2" key="2">
    <citation type="journal article" date="2013" name="Nat. Commun.">
        <title>Genome of the Chinese tree shrew.</title>
        <authorList>
            <person name="Fan Y."/>
            <person name="Huang Z.Y."/>
            <person name="Cao C.C."/>
            <person name="Chen C.S."/>
            <person name="Chen Y.X."/>
            <person name="Fan D.D."/>
            <person name="He J."/>
            <person name="Hou H.L."/>
            <person name="Hu L."/>
            <person name="Hu X.T."/>
            <person name="Jiang X.T."/>
            <person name="Lai R."/>
            <person name="Lang Y.S."/>
            <person name="Liang B."/>
            <person name="Liao S.G."/>
            <person name="Mu D."/>
            <person name="Ma Y.Y."/>
            <person name="Niu Y.Y."/>
            <person name="Sun X.Q."/>
            <person name="Xia J.Q."/>
            <person name="Xiao J."/>
            <person name="Xiong Z.Q."/>
            <person name="Xu L."/>
            <person name="Yang L."/>
            <person name="Zhang Y."/>
            <person name="Zhao W."/>
            <person name="Zhao X.D."/>
            <person name="Zheng Y.T."/>
            <person name="Zhou J.M."/>
            <person name="Zhu Y.B."/>
            <person name="Zhang G.J."/>
            <person name="Wang J."/>
            <person name="Yao Y.G."/>
        </authorList>
    </citation>
    <scope>NUCLEOTIDE SEQUENCE [LARGE SCALE GENOMIC DNA]</scope>
</reference>
<accession>L9KXR6</accession>
<dbReference type="AlphaFoldDB" id="L9KXR6"/>
<evidence type="ECO:0000313" key="1">
    <source>
        <dbReference type="EMBL" id="ELW65947.1"/>
    </source>
</evidence>